<comment type="catalytic activity">
    <reaction evidence="2">
        <text>allantoate + H2O = (S)-ureidoglycolate + urea</text>
        <dbReference type="Rhea" id="RHEA:11016"/>
        <dbReference type="ChEBI" id="CHEBI:15377"/>
        <dbReference type="ChEBI" id="CHEBI:16199"/>
        <dbReference type="ChEBI" id="CHEBI:17536"/>
        <dbReference type="ChEBI" id="CHEBI:57296"/>
        <dbReference type="EC" id="3.5.3.4"/>
    </reaction>
</comment>
<evidence type="ECO:0000313" key="5">
    <source>
        <dbReference type="Proteomes" id="UP001499993"/>
    </source>
</evidence>
<dbReference type="EC" id="3.5.3.4" evidence="2"/>
<reference evidence="5" key="1">
    <citation type="journal article" date="2019" name="Int. J. Syst. Evol. Microbiol.">
        <title>The Global Catalogue of Microorganisms (GCM) 10K type strain sequencing project: providing services to taxonomists for standard genome sequencing and annotation.</title>
        <authorList>
            <consortium name="The Broad Institute Genomics Platform"/>
            <consortium name="The Broad Institute Genome Sequencing Center for Infectious Disease"/>
            <person name="Wu L."/>
            <person name="Ma J."/>
        </authorList>
    </citation>
    <scope>NUCLEOTIDE SEQUENCE [LARGE SCALE GENOMIC DNA]</scope>
    <source>
        <strain evidence="5">JCM 18123</strain>
    </source>
</reference>
<dbReference type="PIRSF" id="PIRSF016516">
    <property type="entry name" value="Allantoicase"/>
    <property type="match status" value="1"/>
</dbReference>
<dbReference type="RefSeq" id="WP_345558990.1">
    <property type="nucleotide sequence ID" value="NZ_BAABIK010000038.1"/>
</dbReference>
<dbReference type="Pfam" id="PF03561">
    <property type="entry name" value="Allantoicase"/>
    <property type="match status" value="2"/>
</dbReference>
<dbReference type="PANTHER" id="PTHR12045">
    <property type="entry name" value="ALLANTOICASE"/>
    <property type="match status" value="1"/>
</dbReference>
<dbReference type="Gene3D" id="2.60.120.260">
    <property type="entry name" value="Galactose-binding domain-like"/>
    <property type="match status" value="2"/>
</dbReference>
<evidence type="ECO:0000256" key="1">
    <source>
        <dbReference type="ARBA" id="ARBA00009242"/>
    </source>
</evidence>
<dbReference type="SUPFAM" id="SSF49785">
    <property type="entry name" value="Galactose-binding domain-like"/>
    <property type="match status" value="2"/>
</dbReference>
<evidence type="ECO:0000313" key="4">
    <source>
        <dbReference type="EMBL" id="GAA4955954.1"/>
    </source>
</evidence>
<protein>
    <recommendedName>
        <fullName evidence="2">Probable allantoicase</fullName>
        <ecNumber evidence="2">3.5.3.4</ecNumber>
    </recommendedName>
    <alternativeName>
        <fullName evidence="2">Allantoate amidinohydrolase</fullName>
    </alternativeName>
</protein>
<comment type="caution">
    <text evidence="4">The sequence shown here is derived from an EMBL/GenBank/DDBJ whole genome shotgun (WGS) entry which is preliminary data.</text>
</comment>
<dbReference type="EMBL" id="BAABIK010000038">
    <property type="protein sequence ID" value="GAA4955954.1"/>
    <property type="molecule type" value="Genomic_DNA"/>
</dbReference>
<evidence type="ECO:0000256" key="2">
    <source>
        <dbReference type="HAMAP-Rule" id="MF_00813"/>
    </source>
</evidence>
<dbReference type="InterPro" id="IPR008979">
    <property type="entry name" value="Galactose-bd-like_sf"/>
</dbReference>
<accession>A0ABP9GY66</accession>
<feature type="domain" description="Allantoicase" evidence="3">
    <location>
        <begin position="187"/>
        <end position="317"/>
    </location>
</feature>
<dbReference type="PANTHER" id="PTHR12045:SF3">
    <property type="entry name" value="INACTIVE ALLANTOICASE-RELATED"/>
    <property type="match status" value="1"/>
</dbReference>
<organism evidence="4 5">
    <name type="scientific">Streptomonospora halophila</name>
    <dbReference type="NCBI Taxonomy" id="427369"/>
    <lineage>
        <taxon>Bacteria</taxon>
        <taxon>Bacillati</taxon>
        <taxon>Actinomycetota</taxon>
        <taxon>Actinomycetes</taxon>
        <taxon>Streptosporangiales</taxon>
        <taxon>Nocardiopsidaceae</taxon>
        <taxon>Streptomonospora</taxon>
    </lineage>
</organism>
<comment type="pathway">
    <text evidence="2">Nitrogen metabolism; (S)-allantoin degradation; (S)-ureidoglycolate from allantoate (aminidohydrolase route): step 1/1.</text>
</comment>
<proteinExistence type="inferred from homology"/>
<comment type="similarity">
    <text evidence="1 2">Belongs to the allantoicase family.</text>
</comment>
<keyword evidence="5" id="KW-1185">Reference proteome</keyword>
<dbReference type="HAMAP" id="MF_00813">
    <property type="entry name" value="Allantoicase"/>
    <property type="match status" value="1"/>
</dbReference>
<feature type="domain" description="Allantoicase" evidence="3">
    <location>
        <begin position="18"/>
        <end position="167"/>
    </location>
</feature>
<dbReference type="Proteomes" id="UP001499993">
    <property type="component" value="Unassembled WGS sequence"/>
</dbReference>
<keyword evidence="2" id="KW-0659">Purine metabolism</keyword>
<dbReference type="InterPro" id="IPR005164">
    <property type="entry name" value="Allantoicase"/>
</dbReference>
<keyword evidence="2" id="KW-0378">Hydrolase</keyword>
<evidence type="ECO:0000259" key="3">
    <source>
        <dbReference type="Pfam" id="PF03561"/>
    </source>
</evidence>
<gene>
    <name evidence="2 4" type="primary">alc</name>
    <name evidence="4" type="ORF">GCM10023224_47030</name>
</gene>
<name>A0ABP9GY66_9ACTN</name>
<dbReference type="NCBIfam" id="TIGR02961">
    <property type="entry name" value="allantoicase"/>
    <property type="match status" value="1"/>
</dbReference>
<sequence length="379" mass="40295">MGAPDFRRLPDLALRSRGGAVVHASDESFAERENLIKPEPPGFDPAAFGHKGKVYDGWETRRRRGPGHDHAVVRLAAPGIVHGVVVDTAHFTGNHPPEVSVEAAGLEGHPDTGALLAAEWTTLVARTAVAAGTANALAVDDPHRYTHVRLSIYPDGGVARLRVHGEVVADPRLLVAGAQDLAALVTGGRVLACSNDYYGAPENAIAPGSARTMGEGWENARRRGPGNDFLEIALAAAGEPRLLEVDTSYFLHNAPAEAAVSGAEEAEGPGEWFPLLERTPLRPDTPHRFVVAAPRPAARLRLDVYPDGGVARFRALGPLTAAGRAALWVRWLNTLPAAQAREALAELGLTRRQAAELLERRPVETAAELPEPLAAVIRG</sequence>
<dbReference type="InterPro" id="IPR015908">
    <property type="entry name" value="Allantoicase_dom"/>
</dbReference>